<evidence type="ECO:0000313" key="1">
    <source>
        <dbReference type="EMBL" id="KAH7993521.1"/>
    </source>
</evidence>
<accession>A0ACB8EMW4</accession>
<comment type="caution">
    <text evidence="1">The sequence shown here is derived from an EMBL/GenBank/DDBJ whole genome shotgun (WGS) entry which is preliminary data.</text>
</comment>
<dbReference type="Proteomes" id="UP000827872">
    <property type="component" value="Linkage Group LG03"/>
</dbReference>
<name>A0ACB8EMW4_9SAUR</name>
<protein>
    <submittedName>
        <fullName evidence="1">Uncharacterized protein</fullName>
    </submittedName>
</protein>
<sequence length="504" mass="55867">MGRFTLLHTTARFHLHAGPSFDGVVTDRCKIADAVIAVACGNPPQFTAQPEEEHIVFPNDDIILKCEATGNPPLTFRWTKDAKEFDPQKEAGVTRLNGSGTLLITTSNGIGASRFQGIYRCYAGNALGTAMSLESRVVVETAPQWPKESMAPFEVEEGASAILPCNPPESAFTPKIYWLNSKIIHIKQNERVNMGQDGNLYFANVQLSDSRTDYICNAHFLGPRVIIQKEPIELKVKPTNSILMRKPRLMVPDKSSYVALQGKTLTLECIPEGLPTPIVEWIYKDRLMPLHRADFENFNRTLRIENVSEDDDGEYQCLVRNTEGETQHTYHVTVEGSKTPVCKLVTRGSEGLSEAGVDYQDSMNAWRGGGGGHRQREQKATSAEPAVKMSSMAVIKQQRVGGEDVIPEEQKLWAERMRSEPVTLGQAITVNGVIETGADLCSIKVDLLKNIPHKHCGQVNDQSHEVAGDHPSRFSRDTHAYVEVLKAILSWAYAIVPGHGQWPQ</sequence>
<evidence type="ECO:0000313" key="2">
    <source>
        <dbReference type="Proteomes" id="UP000827872"/>
    </source>
</evidence>
<keyword evidence="2" id="KW-1185">Reference proteome</keyword>
<gene>
    <name evidence="1" type="ORF">K3G42_031252</name>
</gene>
<organism evidence="1 2">
    <name type="scientific">Sphaerodactylus townsendi</name>
    <dbReference type="NCBI Taxonomy" id="933632"/>
    <lineage>
        <taxon>Eukaryota</taxon>
        <taxon>Metazoa</taxon>
        <taxon>Chordata</taxon>
        <taxon>Craniata</taxon>
        <taxon>Vertebrata</taxon>
        <taxon>Euteleostomi</taxon>
        <taxon>Lepidosauria</taxon>
        <taxon>Squamata</taxon>
        <taxon>Bifurcata</taxon>
        <taxon>Gekkota</taxon>
        <taxon>Sphaerodactylidae</taxon>
        <taxon>Sphaerodactylus</taxon>
    </lineage>
</organism>
<dbReference type="EMBL" id="CM037616">
    <property type="protein sequence ID" value="KAH7993521.1"/>
    <property type="molecule type" value="Genomic_DNA"/>
</dbReference>
<proteinExistence type="predicted"/>
<reference evidence="1" key="1">
    <citation type="submission" date="2021-08" db="EMBL/GenBank/DDBJ databases">
        <title>The first chromosome-level gecko genome reveals the dynamic sex chromosomes of Neotropical dwarf geckos (Sphaerodactylidae: Sphaerodactylus).</title>
        <authorList>
            <person name="Pinto B.J."/>
            <person name="Keating S.E."/>
            <person name="Gamble T."/>
        </authorList>
    </citation>
    <scope>NUCLEOTIDE SEQUENCE</scope>
    <source>
        <strain evidence="1">TG3544</strain>
    </source>
</reference>